<keyword evidence="2" id="KW-1185">Reference proteome</keyword>
<reference evidence="3" key="1">
    <citation type="submission" date="2025-08" db="UniProtKB">
        <authorList>
            <consortium name="RefSeq"/>
        </authorList>
    </citation>
    <scope>IDENTIFICATION</scope>
    <source>
        <tissue evidence="3">Muscle</tissue>
    </source>
</reference>
<dbReference type="Proteomes" id="UP000694941">
    <property type="component" value="Unplaced"/>
</dbReference>
<organism evidence="2 3">
    <name type="scientific">Limulus polyphemus</name>
    <name type="common">Atlantic horseshoe crab</name>
    <dbReference type="NCBI Taxonomy" id="6850"/>
    <lineage>
        <taxon>Eukaryota</taxon>
        <taxon>Metazoa</taxon>
        <taxon>Ecdysozoa</taxon>
        <taxon>Arthropoda</taxon>
        <taxon>Chelicerata</taxon>
        <taxon>Merostomata</taxon>
        <taxon>Xiphosura</taxon>
        <taxon>Limulidae</taxon>
        <taxon>Limulus</taxon>
    </lineage>
</organism>
<gene>
    <name evidence="3" type="primary">LOC106460394</name>
</gene>
<accession>A0ABM1SGR4</accession>
<evidence type="ECO:0000259" key="1">
    <source>
        <dbReference type="Pfam" id="PF09791"/>
    </source>
</evidence>
<sequence>MSIVNSNGLELLQTSTLYMMLFRKLENMLPWFSQKLLCSVVPCGTSSTTVTCLRRRVMVMIVVTRRQLSEEKNHEQNRKVKLPPEEPVGCCMSGCYDCVWVQYAQDLLDYYKDGGQKAMQVINQMDNENLKTFLKLELKTKGIF</sequence>
<proteinExistence type="predicted"/>
<dbReference type="Pfam" id="PF09791">
    <property type="entry name" value="Oxidored-like"/>
    <property type="match status" value="1"/>
</dbReference>
<dbReference type="InterPro" id="IPR019180">
    <property type="entry name" value="Oxidoreductase-like_N"/>
</dbReference>
<dbReference type="GeneID" id="106460394"/>
<protein>
    <submittedName>
        <fullName evidence="3">Uncharacterized protein LOC106460394</fullName>
    </submittedName>
</protein>
<dbReference type="InterPro" id="IPR039251">
    <property type="entry name" value="OXLD1"/>
</dbReference>
<feature type="domain" description="Oxidoreductase-like" evidence="1">
    <location>
        <begin position="80"/>
        <end position="112"/>
    </location>
</feature>
<dbReference type="RefSeq" id="XP_022242819.1">
    <property type="nucleotide sequence ID" value="XM_022387111.1"/>
</dbReference>
<evidence type="ECO:0000313" key="2">
    <source>
        <dbReference type="Proteomes" id="UP000694941"/>
    </source>
</evidence>
<dbReference type="PANTHER" id="PTHR21193">
    <property type="entry name" value="OXIDOREDUCTASE-LIKE DOMAIN-CONTAINING PROTEIN 1"/>
    <property type="match status" value="1"/>
</dbReference>
<evidence type="ECO:0000313" key="3">
    <source>
        <dbReference type="RefSeq" id="XP_022242819.1"/>
    </source>
</evidence>
<name>A0ABM1SGR4_LIMPO</name>
<dbReference type="PANTHER" id="PTHR21193:SF3">
    <property type="entry name" value="OXIDOREDUCTASE-LIKE DOMAIN-CONTAINING PROTEIN 1"/>
    <property type="match status" value="1"/>
</dbReference>